<evidence type="ECO:0000259" key="3">
    <source>
        <dbReference type="Pfam" id="PF13538"/>
    </source>
</evidence>
<dbReference type="Gene3D" id="3.40.50.300">
    <property type="entry name" value="P-loop containing nucleotide triphosphate hydrolases"/>
    <property type="match status" value="2"/>
</dbReference>
<dbReference type="RefSeq" id="WP_104423070.1">
    <property type="nucleotide sequence ID" value="NZ_PTIY01000004.1"/>
</dbReference>
<comment type="caution">
    <text evidence="4">The sequence shown here is derived from an EMBL/GenBank/DDBJ whole genome shotgun (WGS) entry which is preliminary data.</text>
</comment>
<keyword evidence="4" id="KW-0378">Hydrolase</keyword>
<evidence type="ECO:0000313" key="4">
    <source>
        <dbReference type="EMBL" id="PPK72269.1"/>
    </source>
</evidence>
<name>A0A2S6H454_9GAMM</name>
<reference evidence="4 5" key="1">
    <citation type="submission" date="2018-02" db="EMBL/GenBank/DDBJ databases">
        <title>Subsurface microbial communities from deep shales in Ohio and West Virginia, USA.</title>
        <authorList>
            <person name="Wrighton K."/>
        </authorList>
    </citation>
    <scope>NUCLEOTIDE SEQUENCE [LARGE SCALE GENOMIC DNA]</scope>
    <source>
        <strain evidence="4 5">OWC-G53F</strain>
    </source>
</reference>
<sequence>MIVVRGGTDKPISSQRLADYFETRTDIEGYLYLGYPIIGTIEGGYQIDALLLSDRHGAVIFHLIEGAYNEGIEIADIQDENYTKLESKLKQHKDLTKGRNLAVQLNVATFASAWTGRTDIHSEHPILVCENDLADFLESKTWEDNQAYQKLVSVIQSITTIRNRNKRGYVKKLDSKGAKLKKLEESIANLDRQQSTAVIETVDGVQRIRGLAGSGKTIVLALKVAYLHSKNPDWRIAVTFNSRSLKNQFKHFITLFTLEHKNEEPDWDKIDIIHAWGSPSIRGIYYEICLKHNIEYFDFKTAELMAKSYGKGFDVACEKAHSEIKAFQQYYDVVLVDEAQDFSPYFLRLCYGILKQPKRLVYAYDELQNISNKQMPSPEELFGLDTSDKPFVSLQNTQGKPKQDIVLDVCYRNSRPILATAHALGFGIYRKKGLIQMFDQHQLWQDVGYKVKDGKLADGEPVTLTRDEKSSPEFLEKHSPIDDLIIFKSFNNDAEQIAYLIADIEKNIKEDELKLDDIMVIHPEPYTAKRAVGVIREALFKKGINSNLAGVTTTPDEFFKDNAVVFTQIYRAKGNEASMVYIINAQECFDAFNIAQKRNMLFTALTRSKAWVRVLGYGQNMQALKQEFEEVKHNKFELKFTYPTAEERKKLNIVNRDMTEQERKKLQKKSASANDLLQSLMIGEIHKEDLSEELRTRLKELL</sequence>
<dbReference type="GO" id="GO:0003677">
    <property type="term" value="F:DNA binding"/>
    <property type="evidence" value="ECO:0007669"/>
    <property type="project" value="InterPro"/>
</dbReference>
<dbReference type="Proteomes" id="UP000238071">
    <property type="component" value="Unassembled WGS sequence"/>
</dbReference>
<dbReference type="GO" id="GO:0005524">
    <property type="term" value="F:ATP binding"/>
    <property type="evidence" value="ECO:0007669"/>
    <property type="project" value="InterPro"/>
</dbReference>
<protein>
    <recommendedName>
        <fullName evidence="1">DNA 3'-5' helicase II</fullName>
    </recommendedName>
</protein>
<dbReference type="EMBL" id="PTIY01000004">
    <property type="protein sequence ID" value="PPK72269.1"/>
    <property type="molecule type" value="Genomic_DNA"/>
</dbReference>
<evidence type="ECO:0000256" key="2">
    <source>
        <dbReference type="SAM" id="Coils"/>
    </source>
</evidence>
<evidence type="ECO:0000313" key="5">
    <source>
        <dbReference type="Proteomes" id="UP000238071"/>
    </source>
</evidence>
<dbReference type="InterPro" id="IPR027785">
    <property type="entry name" value="UvrD-like_helicase_C"/>
</dbReference>
<dbReference type="OrthoDB" id="7066673at2"/>
<gene>
    <name evidence="4" type="ORF">B0F88_10461</name>
</gene>
<dbReference type="InterPro" id="IPR000212">
    <property type="entry name" value="DNA_helicase_UvrD/REP"/>
</dbReference>
<evidence type="ECO:0000256" key="1">
    <source>
        <dbReference type="ARBA" id="ARBA00034923"/>
    </source>
</evidence>
<keyword evidence="4" id="KW-0347">Helicase</keyword>
<feature type="coiled-coil region" evidence="2">
    <location>
        <begin position="173"/>
        <end position="200"/>
    </location>
</feature>
<proteinExistence type="predicted"/>
<feature type="domain" description="UvrD-like helicase C-terminal" evidence="3">
    <location>
        <begin position="565"/>
        <end position="614"/>
    </location>
</feature>
<keyword evidence="5" id="KW-1185">Reference proteome</keyword>
<accession>A0A2S6H454</accession>
<dbReference type="GO" id="GO:0000725">
    <property type="term" value="P:recombinational repair"/>
    <property type="evidence" value="ECO:0007669"/>
    <property type="project" value="TreeGrafter"/>
</dbReference>
<dbReference type="Pfam" id="PF13538">
    <property type="entry name" value="UvrD_C_2"/>
    <property type="match status" value="1"/>
</dbReference>
<dbReference type="InterPro" id="IPR027417">
    <property type="entry name" value="P-loop_NTPase"/>
</dbReference>
<keyword evidence="2" id="KW-0175">Coiled coil</keyword>
<organism evidence="4 5">
    <name type="scientific">Methylobacter tundripaludum</name>
    <dbReference type="NCBI Taxonomy" id="173365"/>
    <lineage>
        <taxon>Bacteria</taxon>
        <taxon>Pseudomonadati</taxon>
        <taxon>Pseudomonadota</taxon>
        <taxon>Gammaproteobacteria</taxon>
        <taxon>Methylococcales</taxon>
        <taxon>Methylococcaceae</taxon>
        <taxon>Methylobacter</taxon>
    </lineage>
</organism>
<dbReference type="AlphaFoldDB" id="A0A2S6H454"/>
<dbReference type="GO" id="GO:0043138">
    <property type="term" value="F:3'-5' DNA helicase activity"/>
    <property type="evidence" value="ECO:0007669"/>
    <property type="project" value="TreeGrafter"/>
</dbReference>
<dbReference type="PANTHER" id="PTHR11070:SF2">
    <property type="entry name" value="ATP-DEPENDENT DNA HELICASE SRS2"/>
    <property type="match status" value="1"/>
</dbReference>
<dbReference type="PANTHER" id="PTHR11070">
    <property type="entry name" value="UVRD / RECB / PCRA DNA HELICASE FAMILY MEMBER"/>
    <property type="match status" value="1"/>
</dbReference>
<keyword evidence="4" id="KW-0067">ATP-binding</keyword>
<dbReference type="SUPFAM" id="SSF52540">
    <property type="entry name" value="P-loop containing nucleoside triphosphate hydrolases"/>
    <property type="match status" value="1"/>
</dbReference>
<keyword evidence="4" id="KW-0547">Nucleotide-binding</keyword>